<feature type="compositionally biased region" description="Low complexity" evidence="1">
    <location>
        <begin position="24"/>
        <end position="48"/>
    </location>
</feature>
<accession>A0A6J4RS44</accession>
<dbReference type="AlphaFoldDB" id="A0A6J4RS44"/>
<feature type="region of interest" description="Disordered" evidence="1">
    <location>
        <begin position="1"/>
        <end position="48"/>
    </location>
</feature>
<proteinExistence type="predicted"/>
<evidence type="ECO:0000313" key="2">
    <source>
        <dbReference type="EMBL" id="CAA9476066.1"/>
    </source>
</evidence>
<feature type="non-terminal residue" evidence="2">
    <location>
        <position position="1"/>
    </location>
</feature>
<dbReference type="EMBL" id="CADCVR010000012">
    <property type="protein sequence ID" value="CAA9476066.1"/>
    <property type="molecule type" value="Genomic_DNA"/>
</dbReference>
<organism evidence="2">
    <name type="scientific">uncultured Solirubrobacteraceae bacterium</name>
    <dbReference type="NCBI Taxonomy" id="1162706"/>
    <lineage>
        <taxon>Bacteria</taxon>
        <taxon>Bacillati</taxon>
        <taxon>Actinomycetota</taxon>
        <taxon>Thermoleophilia</taxon>
        <taxon>Solirubrobacterales</taxon>
        <taxon>Solirubrobacteraceae</taxon>
        <taxon>environmental samples</taxon>
    </lineage>
</organism>
<sequence length="48" mass="5177">WPQGGGTAAPPRRGRSARRRRAVRPTCSSASWSASRPQPSRSPSSSRD</sequence>
<feature type="compositionally biased region" description="Basic residues" evidence="1">
    <location>
        <begin position="12"/>
        <end position="23"/>
    </location>
</feature>
<name>A0A6J4RS44_9ACTN</name>
<gene>
    <name evidence="2" type="ORF">AVDCRST_MAG53-309</name>
</gene>
<protein>
    <submittedName>
        <fullName evidence="2">Uncharacterized protein</fullName>
    </submittedName>
</protein>
<evidence type="ECO:0000256" key="1">
    <source>
        <dbReference type="SAM" id="MobiDB-lite"/>
    </source>
</evidence>
<reference evidence="2" key="1">
    <citation type="submission" date="2020-02" db="EMBL/GenBank/DDBJ databases">
        <authorList>
            <person name="Meier V. D."/>
        </authorList>
    </citation>
    <scope>NUCLEOTIDE SEQUENCE</scope>
    <source>
        <strain evidence="2">AVDCRST_MAG53</strain>
    </source>
</reference>
<feature type="non-terminal residue" evidence="2">
    <location>
        <position position="48"/>
    </location>
</feature>